<keyword evidence="3" id="KW-0378">Hydrolase</keyword>
<dbReference type="Gene3D" id="2.60.40.1910">
    <property type="match status" value="1"/>
</dbReference>
<evidence type="ECO:0000259" key="2">
    <source>
        <dbReference type="Pfam" id="PF11838"/>
    </source>
</evidence>
<comment type="caution">
    <text evidence="3">The sequence shown here is derived from an EMBL/GenBank/DDBJ whole genome shotgun (WGS) entry which is preliminary data.</text>
</comment>
<name>T1AVY3_9ZZZZ</name>
<dbReference type="Gene3D" id="1.25.50.20">
    <property type="match status" value="1"/>
</dbReference>
<gene>
    <name evidence="3" type="ORF">B2A_08963</name>
</gene>
<dbReference type="GO" id="GO:0008270">
    <property type="term" value="F:zinc ion binding"/>
    <property type="evidence" value="ECO:0007669"/>
    <property type="project" value="TreeGrafter"/>
</dbReference>
<dbReference type="GO" id="GO:0043171">
    <property type="term" value="P:peptide catabolic process"/>
    <property type="evidence" value="ECO:0007669"/>
    <property type="project" value="TreeGrafter"/>
</dbReference>
<dbReference type="PANTHER" id="PTHR11533">
    <property type="entry name" value="PROTEASE M1 ZINC METALLOPROTEASE"/>
    <property type="match status" value="1"/>
</dbReference>
<proteinExistence type="inferred from homology"/>
<comment type="similarity">
    <text evidence="1">Belongs to the peptidase M1 family.</text>
</comment>
<reference evidence="3" key="2">
    <citation type="journal article" date="2014" name="ISME J.">
        <title>Microbial stratification in low pH oxic and suboxic macroscopic growths along an acid mine drainage.</title>
        <authorList>
            <person name="Mendez-Garcia C."/>
            <person name="Mesa V."/>
            <person name="Sprenger R.R."/>
            <person name="Richter M."/>
            <person name="Diez M.S."/>
            <person name="Solano J."/>
            <person name="Bargiela R."/>
            <person name="Golyshina O.V."/>
            <person name="Manteca A."/>
            <person name="Ramos J.L."/>
            <person name="Gallego J.R."/>
            <person name="Llorente I."/>
            <person name="Martins Dos Santos V.A."/>
            <person name="Jensen O.N."/>
            <person name="Pelaez A.I."/>
            <person name="Sanchez J."/>
            <person name="Ferrer M."/>
        </authorList>
    </citation>
    <scope>NUCLEOTIDE SEQUENCE</scope>
</reference>
<feature type="domain" description="ERAP1-like C-terminal" evidence="2">
    <location>
        <begin position="109"/>
        <end position="327"/>
    </location>
</feature>
<dbReference type="GO" id="GO:0005737">
    <property type="term" value="C:cytoplasm"/>
    <property type="evidence" value="ECO:0007669"/>
    <property type="project" value="TreeGrafter"/>
</dbReference>
<dbReference type="Pfam" id="PF11838">
    <property type="entry name" value="ERAP1_C"/>
    <property type="match status" value="1"/>
</dbReference>
<reference evidence="3" key="1">
    <citation type="submission" date="2013-08" db="EMBL/GenBank/DDBJ databases">
        <authorList>
            <person name="Mendez C."/>
            <person name="Richter M."/>
            <person name="Ferrer M."/>
            <person name="Sanchez J."/>
        </authorList>
    </citation>
    <scope>NUCLEOTIDE SEQUENCE</scope>
</reference>
<accession>T1AVY3</accession>
<dbReference type="GO" id="GO:0005615">
    <property type="term" value="C:extracellular space"/>
    <property type="evidence" value="ECO:0007669"/>
    <property type="project" value="TreeGrafter"/>
</dbReference>
<dbReference type="GO" id="GO:0006508">
    <property type="term" value="P:proteolysis"/>
    <property type="evidence" value="ECO:0007669"/>
    <property type="project" value="TreeGrafter"/>
</dbReference>
<sequence>MYLDANKYSNAAKEDLWNSLEKASKAAGQVKRINNLMGEWVTKAGYPELNVRKEDACISIKQNRSFLSKRLHSKDIWPIPVHYKLSNGGSGFMLIDKPNASISTPKVKWAKLNSGQKGVYRVLYDDELLTNLGEAVKSKKLAGVDAWGILNDLFYLARSGRKSLNEYVAYVSKYMYGADASTSLLLNAQLNFLYSLCYDKEFAYGLKNAKQRFAELEHSRLGWQTRKGDTPQERDLRNGIISSLGVAEFAPVVNRSNELFERIISGKKVNPDIHQGIYVAVAWNGGDSTFNKLVKLYKSTDSQDEKRSVLIALGMHKAPALIRKALKL</sequence>
<evidence type="ECO:0000313" key="3">
    <source>
        <dbReference type="EMBL" id="EQD46245.1"/>
    </source>
</evidence>
<dbReference type="Gene3D" id="1.10.390.10">
    <property type="entry name" value="Neutral Protease Domain 2"/>
    <property type="match status" value="1"/>
</dbReference>
<feature type="non-terminal residue" evidence="3">
    <location>
        <position position="328"/>
    </location>
</feature>
<dbReference type="AlphaFoldDB" id="T1AVY3"/>
<dbReference type="GO" id="GO:0042277">
    <property type="term" value="F:peptide binding"/>
    <property type="evidence" value="ECO:0007669"/>
    <property type="project" value="TreeGrafter"/>
</dbReference>
<evidence type="ECO:0000256" key="1">
    <source>
        <dbReference type="ARBA" id="ARBA00010136"/>
    </source>
</evidence>
<dbReference type="GO" id="GO:0016020">
    <property type="term" value="C:membrane"/>
    <property type="evidence" value="ECO:0007669"/>
    <property type="project" value="TreeGrafter"/>
</dbReference>
<protein>
    <submittedName>
        <fullName evidence="3">Puromycin-sensitive aminopeptidase isoform</fullName>
    </submittedName>
</protein>
<keyword evidence="3" id="KW-0645">Protease</keyword>
<dbReference type="GO" id="GO:0070006">
    <property type="term" value="F:metalloaminopeptidase activity"/>
    <property type="evidence" value="ECO:0007669"/>
    <property type="project" value="TreeGrafter"/>
</dbReference>
<dbReference type="EMBL" id="AUZZ01006466">
    <property type="protein sequence ID" value="EQD46245.1"/>
    <property type="molecule type" value="Genomic_DNA"/>
</dbReference>
<organism evidence="3">
    <name type="scientific">mine drainage metagenome</name>
    <dbReference type="NCBI Taxonomy" id="410659"/>
    <lineage>
        <taxon>unclassified sequences</taxon>
        <taxon>metagenomes</taxon>
        <taxon>ecological metagenomes</taxon>
    </lineage>
</organism>
<dbReference type="InterPro" id="IPR027268">
    <property type="entry name" value="Peptidase_M4/M1_CTD_sf"/>
</dbReference>
<dbReference type="PANTHER" id="PTHR11533:SF174">
    <property type="entry name" value="PUROMYCIN-SENSITIVE AMINOPEPTIDASE-RELATED"/>
    <property type="match status" value="1"/>
</dbReference>
<keyword evidence="3" id="KW-0031">Aminopeptidase</keyword>
<dbReference type="InterPro" id="IPR050344">
    <property type="entry name" value="Peptidase_M1_aminopeptidases"/>
</dbReference>
<dbReference type="InterPro" id="IPR024571">
    <property type="entry name" value="ERAP1-like_C_dom"/>
</dbReference>